<dbReference type="AlphaFoldDB" id="A0A7K0CSY7"/>
<dbReference type="Pfam" id="PF09534">
    <property type="entry name" value="Trp_oprn_chp"/>
    <property type="match status" value="1"/>
</dbReference>
<feature type="region of interest" description="Disordered" evidence="1">
    <location>
        <begin position="165"/>
        <end position="203"/>
    </location>
</feature>
<accession>A0A7K0CSY7</accession>
<reference evidence="3 4" key="1">
    <citation type="submission" date="2019-10" db="EMBL/GenBank/DDBJ databases">
        <title>Streptomyces smaragdinus sp. nov. and Streptomyces fabii sp. nov., isolated from the gut of fungus growing-termite Macrotermes natalensis.</title>
        <authorList>
            <person name="Schwitalla J."/>
            <person name="Benndorf R."/>
            <person name="Martin K."/>
            <person name="De Beer W."/>
            <person name="Kaster A.-K."/>
            <person name="Vollmers J."/>
            <person name="Poulsen M."/>
            <person name="Beemelmanns C."/>
        </authorList>
    </citation>
    <scope>NUCLEOTIDE SEQUENCE [LARGE SCALE GENOMIC DNA]</scope>
    <source>
        <strain evidence="3 4">RB5</strain>
    </source>
</reference>
<dbReference type="InterPro" id="IPR019051">
    <property type="entry name" value="Trp_biosyn_TM_oprn/chp"/>
</dbReference>
<evidence type="ECO:0008006" key="5">
    <source>
        <dbReference type="Google" id="ProtNLM"/>
    </source>
</evidence>
<keyword evidence="4" id="KW-1185">Reference proteome</keyword>
<dbReference type="EMBL" id="WEGJ01000040">
    <property type="protein sequence ID" value="MQY15844.1"/>
    <property type="molecule type" value="Genomic_DNA"/>
</dbReference>
<feature type="transmembrane region" description="Helical" evidence="2">
    <location>
        <begin position="133"/>
        <end position="153"/>
    </location>
</feature>
<evidence type="ECO:0000313" key="4">
    <source>
        <dbReference type="Proteomes" id="UP000466345"/>
    </source>
</evidence>
<dbReference type="InterPro" id="IPR011746">
    <property type="entry name" value="Trp_synth-assoc_CHP"/>
</dbReference>
<evidence type="ECO:0000256" key="2">
    <source>
        <dbReference type="SAM" id="Phobius"/>
    </source>
</evidence>
<comment type="caution">
    <text evidence="3">The sequence shown here is derived from an EMBL/GenBank/DDBJ whole genome shotgun (WGS) entry which is preliminary data.</text>
</comment>
<gene>
    <name evidence="3" type="ORF">SRB5_60350</name>
</gene>
<sequence length="203" mass="20268">MTTPPPTPRKPLALALLGGAAGAAVVLASAGRVWIEGEAPAVTGEGALHVVASGRDVTELPAALAVVGLAALVAVFAVRRTGRRIVAALLTLSGAGVTAVSLAVRGDGGALTEKASRTSGLTGANVENLTQTAWPWVAAAGGLLLLLAGALALRHGANWPAMSGRYERSGAPAPRRATPSSGPARPEELWQALDRGEDPTAAS</sequence>
<feature type="transmembrane region" description="Helical" evidence="2">
    <location>
        <begin position="60"/>
        <end position="78"/>
    </location>
</feature>
<feature type="compositionally biased region" description="Basic and acidic residues" evidence="1">
    <location>
        <begin position="194"/>
        <end position="203"/>
    </location>
</feature>
<proteinExistence type="predicted"/>
<protein>
    <recommendedName>
        <fullName evidence="5">TIGR02234 family membrane protein</fullName>
    </recommendedName>
</protein>
<keyword evidence="2" id="KW-1133">Transmembrane helix</keyword>
<dbReference type="NCBIfam" id="TIGR02234">
    <property type="entry name" value="trp_oprn_chp"/>
    <property type="match status" value="1"/>
</dbReference>
<dbReference type="RefSeq" id="WP_323378730.1">
    <property type="nucleotide sequence ID" value="NZ_WEGJ01000040.1"/>
</dbReference>
<feature type="transmembrane region" description="Helical" evidence="2">
    <location>
        <begin position="85"/>
        <end position="104"/>
    </location>
</feature>
<keyword evidence="2" id="KW-0812">Transmembrane</keyword>
<name>A0A7K0CSY7_9ACTN</name>
<evidence type="ECO:0000313" key="3">
    <source>
        <dbReference type="EMBL" id="MQY15844.1"/>
    </source>
</evidence>
<organism evidence="3 4">
    <name type="scientific">Streptomyces smaragdinus</name>
    <dbReference type="NCBI Taxonomy" id="2585196"/>
    <lineage>
        <taxon>Bacteria</taxon>
        <taxon>Bacillati</taxon>
        <taxon>Actinomycetota</taxon>
        <taxon>Actinomycetes</taxon>
        <taxon>Kitasatosporales</taxon>
        <taxon>Streptomycetaceae</taxon>
        <taxon>Streptomyces</taxon>
    </lineage>
</organism>
<dbReference type="Proteomes" id="UP000466345">
    <property type="component" value="Unassembled WGS sequence"/>
</dbReference>
<keyword evidence="2" id="KW-0472">Membrane</keyword>
<evidence type="ECO:0000256" key="1">
    <source>
        <dbReference type="SAM" id="MobiDB-lite"/>
    </source>
</evidence>